<sequence length="1000" mass="109436">MASASSSSDNATKETSNLPDPGAAAIPASLPNVSQSSQKPAKVCRVIPSSFGNPNNQPSTALRFPASAGLAIDHENYPKLVSIPWPIVLDQQKSYLLVINRQSLDTPDAKNTAQANSINVTQLAEDTSTFKWDCPPAEIKDSVVRAPGQKAPMCASTNGCMVQNFTDSNGVNGIASNPSLQPRAPPPLINPNARPIHVQHGVNKRPKLEHAQTRMNGGSLLNNSCSKSQLSDDTAMIKFLEQKDFVSNQPNCGMVNSPATSSTPLSQELPPRPGQEVSTRDNPNRKLEHANVDKTLLSKFERFKNLQFSLRQREDNTQDIQTNASHTSSSMNQVEHTSLASSSNVHSSYPGKTSLEKKNTTVSSENIPEGLSKSLTALELVQGEQQTNHPAMESSHQISDGKTTTAYNRFQDESVATERTDEARSEDECIIVPSPSNSSSPSSGSGSQPLSYGTGSKEDNVRKLIARIKCIRSKLHQAECDQRKRLMLKAIIGLRRQVRALTEGMRKAKKEDLASEQKMVRESNESTSGRNIPDVNDPSASQPRATARFKQESRDNDVTRDKALLGNKDCERGKPPSEGSVSTDGENLPSLIESEAKHKSGAQQHCKDLQKATSLQDFERRDCKIMKQVELPSSSDSEESIARITCDNVSKPEGGKLSELKSPRTEDPPSENGLTTCSKRSFRLMEVCENESEMEDSTISKKMKRLPSSENGDNTNKTALFGASGMKPRSRSVTHGEGTKDLVLNEMKVVTKGIVSPCEGSVCSEENEQEDFNGLAEGFSDGAWENVPAVTPDTTLDSLSQGIYNFEDSVTQEDVLRKKVPTFVTKYEVEEGSAFSSYFQDAQSVTQDAVASEATLPHEMKEAEAECSFLGLGLSGASCSNGNSSFDERTIVNQDVKVEENALEYKRTLPMNKFFDHELQCAYNAIPFEDNDNSQELNLSDATPEEPIGDQSSTSTSSHTTSETLDDHVDLMQNLEIRQIRITNLAEKRDKLFNLLMNRI</sequence>
<feature type="compositionally biased region" description="Basic and acidic residues" evidence="1">
    <location>
        <begin position="653"/>
        <end position="667"/>
    </location>
</feature>
<feature type="region of interest" description="Disordered" evidence="1">
    <location>
        <begin position="932"/>
        <end position="963"/>
    </location>
</feature>
<feature type="region of interest" description="Disordered" evidence="1">
    <location>
        <begin position="1"/>
        <end position="38"/>
    </location>
</feature>
<feature type="compositionally biased region" description="Low complexity" evidence="1">
    <location>
        <begin position="952"/>
        <end position="963"/>
    </location>
</feature>
<feature type="compositionally biased region" description="Polar residues" evidence="1">
    <location>
        <begin position="318"/>
        <end position="351"/>
    </location>
</feature>
<dbReference type="Proteomes" id="UP001249851">
    <property type="component" value="Unassembled WGS sequence"/>
</dbReference>
<feature type="compositionally biased region" description="Basic and acidic residues" evidence="1">
    <location>
        <begin position="506"/>
        <end position="524"/>
    </location>
</feature>
<gene>
    <name evidence="2" type="ORF">P5673_001108</name>
</gene>
<accession>A0AAD9VGC6</accession>
<protein>
    <submittedName>
        <fullName evidence="2">Uncharacterized protein</fullName>
    </submittedName>
</protein>
<feature type="compositionally biased region" description="Polar residues" evidence="1">
    <location>
        <begin position="708"/>
        <end position="718"/>
    </location>
</feature>
<feature type="compositionally biased region" description="Polar residues" evidence="1">
    <location>
        <begin position="1"/>
        <end position="18"/>
    </location>
</feature>
<keyword evidence="3" id="KW-1185">Reference proteome</keyword>
<feature type="region of interest" description="Disordered" evidence="1">
    <location>
        <begin position="248"/>
        <end position="291"/>
    </location>
</feature>
<feature type="compositionally biased region" description="Low complexity" evidence="1">
    <location>
        <begin position="433"/>
        <end position="451"/>
    </location>
</feature>
<evidence type="ECO:0000313" key="2">
    <source>
        <dbReference type="EMBL" id="KAK2573454.1"/>
    </source>
</evidence>
<reference evidence="2" key="1">
    <citation type="journal article" date="2023" name="G3 (Bethesda)">
        <title>Whole genome assembly and annotation of the endangered Caribbean coral Acropora cervicornis.</title>
        <authorList>
            <person name="Selwyn J.D."/>
            <person name="Vollmer S.V."/>
        </authorList>
    </citation>
    <scope>NUCLEOTIDE SEQUENCE</scope>
    <source>
        <strain evidence="2">K2</strain>
    </source>
</reference>
<evidence type="ECO:0000313" key="3">
    <source>
        <dbReference type="Proteomes" id="UP001249851"/>
    </source>
</evidence>
<reference evidence="2" key="2">
    <citation type="journal article" date="2023" name="Science">
        <title>Genomic signatures of disease resistance in endangered staghorn corals.</title>
        <authorList>
            <person name="Vollmer S.V."/>
            <person name="Selwyn J.D."/>
            <person name="Despard B.A."/>
            <person name="Roesel C.L."/>
        </authorList>
    </citation>
    <scope>NUCLEOTIDE SEQUENCE</scope>
    <source>
        <strain evidence="2">K2</strain>
    </source>
</reference>
<feature type="compositionally biased region" description="Basic and acidic residues" evidence="1">
    <location>
        <begin position="549"/>
        <end position="575"/>
    </location>
</feature>
<feature type="compositionally biased region" description="Basic and acidic residues" evidence="1">
    <location>
        <begin position="278"/>
        <end position="291"/>
    </location>
</feature>
<feature type="compositionally biased region" description="Basic and acidic residues" evidence="1">
    <location>
        <begin position="410"/>
        <end position="427"/>
    </location>
</feature>
<feature type="region of interest" description="Disordered" evidence="1">
    <location>
        <begin position="384"/>
        <end position="456"/>
    </location>
</feature>
<feature type="compositionally biased region" description="Polar residues" evidence="1">
    <location>
        <begin position="384"/>
        <end position="408"/>
    </location>
</feature>
<name>A0AAD9VGC6_ACRCE</name>
<dbReference type="AlphaFoldDB" id="A0AAD9VGC6"/>
<feature type="region of interest" description="Disordered" evidence="1">
    <location>
        <begin position="693"/>
        <end position="735"/>
    </location>
</feature>
<feature type="region of interest" description="Disordered" evidence="1">
    <location>
        <begin position="648"/>
        <end position="676"/>
    </location>
</feature>
<organism evidence="2 3">
    <name type="scientific">Acropora cervicornis</name>
    <name type="common">Staghorn coral</name>
    <dbReference type="NCBI Taxonomy" id="6130"/>
    <lineage>
        <taxon>Eukaryota</taxon>
        <taxon>Metazoa</taxon>
        <taxon>Cnidaria</taxon>
        <taxon>Anthozoa</taxon>
        <taxon>Hexacorallia</taxon>
        <taxon>Scleractinia</taxon>
        <taxon>Astrocoeniina</taxon>
        <taxon>Acroporidae</taxon>
        <taxon>Acropora</taxon>
    </lineage>
</organism>
<feature type="compositionally biased region" description="Polar residues" evidence="1">
    <location>
        <begin position="257"/>
        <end position="266"/>
    </location>
</feature>
<comment type="caution">
    <text evidence="2">The sequence shown here is derived from an EMBL/GenBank/DDBJ whole genome shotgun (WGS) entry which is preliminary data.</text>
</comment>
<feature type="region of interest" description="Disordered" evidence="1">
    <location>
        <begin position="506"/>
        <end position="587"/>
    </location>
</feature>
<proteinExistence type="predicted"/>
<feature type="region of interest" description="Disordered" evidence="1">
    <location>
        <begin position="314"/>
        <end position="367"/>
    </location>
</feature>
<evidence type="ECO:0000256" key="1">
    <source>
        <dbReference type="SAM" id="MobiDB-lite"/>
    </source>
</evidence>
<dbReference type="EMBL" id="JARQWQ010000002">
    <property type="protein sequence ID" value="KAK2573454.1"/>
    <property type="molecule type" value="Genomic_DNA"/>
</dbReference>